<dbReference type="Pfam" id="PF04314">
    <property type="entry name" value="PCuAC"/>
    <property type="match status" value="1"/>
</dbReference>
<keyword evidence="3" id="KW-1185">Reference proteome</keyword>
<feature type="signal peptide" evidence="1">
    <location>
        <begin position="1"/>
        <end position="18"/>
    </location>
</feature>
<name>A0ABS8CSD1_9RHOB</name>
<organism evidence="2 3">
    <name type="scientific">Pseudogemmobacter faecipullorum</name>
    <dbReference type="NCBI Taxonomy" id="2755041"/>
    <lineage>
        <taxon>Bacteria</taxon>
        <taxon>Pseudomonadati</taxon>
        <taxon>Pseudomonadota</taxon>
        <taxon>Alphaproteobacteria</taxon>
        <taxon>Rhodobacterales</taxon>
        <taxon>Paracoccaceae</taxon>
        <taxon>Pseudogemmobacter</taxon>
    </lineage>
</organism>
<dbReference type="Gene3D" id="2.60.40.1890">
    <property type="entry name" value="PCu(A)C copper chaperone"/>
    <property type="match status" value="1"/>
</dbReference>
<sequence length="283" mass="30319">MKRLLALLLCLITTPAVAHEFLLDDLQIIHPAIPATPMSATSAMVYMVLANDTDQPERLLAIETPFGPVRFERPVVQPDGTTLWERMAWIDIPAGDMAMLFRGETRGVIDGISRPLFEGGELDGVMVFEKRGRLEMFFMIDPLDIEDEPDAPASPDTPAMDRPADLVAVATALRAALDAPDAMIAPVVLDGDVALAGWTLADTGARAFLRRDAGGWRTLMWSDASLTLQATLTSLGVPRSAGDRLRAELSAAEAALGPAFTARFDAFPGTVIPGKAGPEVVAE</sequence>
<protein>
    <submittedName>
        <fullName evidence="2">Copper chaperone PCu(A)C</fullName>
    </submittedName>
</protein>
<dbReference type="SUPFAM" id="SSF110087">
    <property type="entry name" value="DR1885-like metal-binding protein"/>
    <property type="match status" value="1"/>
</dbReference>
<dbReference type="NCBIfam" id="NF033672">
    <property type="entry name" value="mbn_chaper_assoc"/>
    <property type="match status" value="1"/>
</dbReference>
<evidence type="ECO:0000313" key="2">
    <source>
        <dbReference type="EMBL" id="MCB5412306.1"/>
    </source>
</evidence>
<accession>A0ABS8CSD1</accession>
<keyword evidence="1" id="KW-0732">Signal</keyword>
<gene>
    <name evidence="2" type="ORF">H0485_20255</name>
</gene>
<evidence type="ECO:0000313" key="3">
    <source>
        <dbReference type="Proteomes" id="UP001198571"/>
    </source>
</evidence>
<proteinExistence type="predicted"/>
<evidence type="ECO:0000256" key="1">
    <source>
        <dbReference type="SAM" id="SignalP"/>
    </source>
</evidence>
<comment type="caution">
    <text evidence="2">The sequence shown here is derived from an EMBL/GenBank/DDBJ whole genome shotgun (WGS) entry which is preliminary data.</text>
</comment>
<dbReference type="InterPro" id="IPR007410">
    <property type="entry name" value="LpqE-like"/>
</dbReference>
<reference evidence="2 3" key="1">
    <citation type="submission" date="2020-07" db="EMBL/GenBank/DDBJ databases">
        <title>Pseudogemmobacter sp. nov., isolated from poultry manure in Taiwan.</title>
        <authorList>
            <person name="Lin S.-Y."/>
            <person name="Tang Y.-S."/>
            <person name="Young C.-C."/>
        </authorList>
    </citation>
    <scope>NUCLEOTIDE SEQUENCE [LARGE SCALE GENOMIC DNA]</scope>
    <source>
        <strain evidence="2 3">CC-YST710</strain>
    </source>
</reference>
<dbReference type="Proteomes" id="UP001198571">
    <property type="component" value="Unassembled WGS sequence"/>
</dbReference>
<feature type="chain" id="PRO_5045954961" evidence="1">
    <location>
        <begin position="19"/>
        <end position="283"/>
    </location>
</feature>
<dbReference type="RefSeq" id="WP_226937729.1">
    <property type="nucleotide sequence ID" value="NZ_JACDXX010000040.1"/>
</dbReference>
<dbReference type="InterPro" id="IPR036182">
    <property type="entry name" value="PCuAC_sf"/>
</dbReference>
<dbReference type="EMBL" id="JACDXX010000040">
    <property type="protein sequence ID" value="MCB5412306.1"/>
    <property type="molecule type" value="Genomic_DNA"/>
</dbReference>